<accession>A0A0R3PVV2</accession>
<evidence type="ECO:0000313" key="2">
    <source>
        <dbReference type="Proteomes" id="UP000267027"/>
    </source>
</evidence>
<gene>
    <name evidence="1" type="ORF">ACOC_LOCUS10202</name>
</gene>
<evidence type="ECO:0000313" key="3">
    <source>
        <dbReference type="WBParaSite" id="ACOC_0001020101-mRNA-1"/>
    </source>
</evidence>
<keyword evidence="2" id="KW-1185">Reference proteome</keyword>
<proteinExistence type="predicted"/>
<evidence type="ECO:0000313" key="1">
    <source>
        <dbReference type="EMBL" id="VDM61787.1"/>
    </source>
</evidence>
<dbReference type="WBParaSite" id="ACOC_0001020101-mRNA-1">
    <property type="protein sequence ID" value="ACOC_0001020101-mRNA-1"/>
    <property type="gene ID" value="ACOC_0001020101"/>
</dbReference>
<reference evidence="3" key="1">
    <citation type="submission" date="2017-02" db="UniProtKB">
        <authorList>
            <consortium name="WormBaseParasite"/>
        </authorList>
    </citation>
    <scope>IDENTIFICATION</scope>
</reference>
<reference evidence="1 2" key="2">
    <citation type="submission" date="2018-11" db="EMBL/GenBank/DDBJ databases">
        <authorList>
            <consortium name="Pathogen Informatics"/>
        </authorList>
    </citation>
    <scope>NUCLEOTIDE SEQUENCE [LARGE SCALE GENOMIC DNA]</scope>
    <source>
        <strain evidence="1 2">Costa Rica</strain>
    </source>
</reference>
<protein>
    <submittedName>
        <fullName evidence="3">DUF222 domain-containing protein</fullName>
    </submittedName>
</protein>
<sequence length="101" mass="11202">MILGNAERSGDGKSPSRFTHDVAVMLSARGLVTPTRSPRPRRVTRLHRVAVDADRILMPSRGGELFIVRATALRPHGSVPALASCRENIPMRADKQYGWER</sequence>
<organism evidence="3">
    <name type="scientific">Angiostrongylus costaricensis</name>
    <name type="common">Nematode worm</name>
    <dbReference type="NCBI Taxonomy" id="334426"/>
    <lineage>
        <taxon>Eukaryota</taxon>
        <taxon>Metazoa</taxon>
        <taxon>Ecdysozoa</taxon>
        <taxon>Nematoda</taxon>
        <taxon>Chromadorea</taxon>
        <taxon>Rhabditida</taxon>
        <taxon>Rhabditina</taxon>
        <taxon>Rhabditomorpha</taxon>
        <taxon>Strongyloidea</taxon>
        <taxon>Metastrongylidae</taxon>
        <taxon>Angiostrongylus</taxon>
    </lineage>
</organism>
<dbReference type="Proteomes" id="UP000267027">
    <property type="component" value="Unassembled WGS sequence"/>
</dbReference>
<dbReference type="EMBL" id="UYYA01004425">
    <property type="protein sequence ID" value="VDM61787.1"/>
    <property type="molecule type" value="Genomic_DNA"/>
</dbReference>
<dbReference type="AlphaFoldDB" id="A0A0R3PVV2"/>
<name>A0A0R3PVV2_ANGCS</name>